<feature type="transmembrane region" description="Helical" evidence="2">
    <location>
        <begin position="116"/>
        <end position="137"/>
    </location>
</feature>
<keyword evidence="2" id="KW-1133">Transmembrane helix</keyword>
<organism evidence="3 4">
    <name type="scientific">Paraglomus occultum</name>
    <dbReference type="NCBI Taxonomy" id="144539"/>
    <lineage>
        <taxon>Eukaryota</taxon>
        <taxon>Fungi</taxon>
        <taxon>Fungi incertae sedis</taxon>
        <taxon>Mucoromycota</taxon>
        <taxon>Glomeromycotina</taxon>
        <taxon>Glomeromycetes</taxon>
        <taxon>Paraglomerales</taxon>
        <taxon>Paraglomeraceae</taxon>
        <taxon>Paraglomus</taxon>
    </lineage>
</organism>
<feature type="transmembrane region" description="Helical" evidence="2">
    <location>
        <begin position="220"/>
        <end position="247"/>
    </location>
</feature>
<gene>
    <name evidence="3" type="ORF">POCULU_LOCUS3608</name>
</gene>
<accession>A0A9N9FB65</accession>
<evidence type="ECO:0000313" key="4">
    <source>
        <dbReference type="Proteomes" id="UP000789572"/>
    </source>
</evidence>
<protein>
    <submittedName>
        <fullName evidence="3">10595_t:CDS:1</fullName>
    </submittedName>
</protein>
<evidence type="ECO:0000313" key="3">
    <source>
        <dbReference type="EMBL" id="CAG8521747.1"/>
    </source>
</evidence>
<dbReference type="EMBL" id="CAJVPJ010000409">
    <property type="protein sequence ID" value="CAG8521747.1"/>
    <property type="molecule type" value="Genomic_DNA"/>
</dbReference>
<dbReference type="AlphaFoldDB" id="A0A9N9FB65"/>
<dbReference type="Proteomes" id="UP000789572">
    <property type="component" value="Unassembled WGS sequence"/>
</dbReference>
<feature type="compositionally biased region" description="Polar residues" evidence="1">
    <location>
        <begin position="1"/>
        <end position="15"/>
    </location>
</feature>
<reference evidence="3" key="1">
    <citation type="submission" date="2021-06" db="EMBL/GenBank/DDBJ databases">
        <authorList>
            <person name="Kallberg Y."/>
            <person name="Tangrot J."/>
            <person name="Rosling A."/>
        </authorList>
    </citation>
    <scope>NUCLEOTIDE SEQUENCE</scope>
    <source>
        <strain evidence="3">IA702</strain>
    </source>
</reference>
<comment type="caution">
    <text evidence="3">The sequence shown here is derived from an EMBL/GenBank/DDBJ whole genome shotgun (WGS) entry which is preliminary data.</text>
</comment>
<keyword evidence="4" id="KW-1185">Reference proteome</keyword>
<proteinExistence type="predicted"/>
<feature type="transmembrane region" description="Helical" evidence="2">
    <location>
        <begin position="78"/>
        <end position="104"/>
    </location>
</feature>
<keyword evidence="2" id="KW-0812">Transmembrane</keyword>
<sequence>MATSQKRPRTPSTDYGPSLSPPTLEEITLCYLSVDAALRKNTNNSHPLAVAEGSIATTEIRTTSSDHDSRRSGHVSPWVIIVYLILVVNAILMSAVIIILILLIKDANHYNKKRPALIAWLTIESLFRLCAVCFTAVKYPITHTTIHSLGIFLGKEYYSTLVNSFWPDSDPFKAFVNLPGIRIDLVWFKQGLCYALVNTIIGIWIWVTTWEAVTDVKDDYAKLLAIVGLVACITNNISCLIGTPLVIWASLRTPTSHDDDVVMSQIETRV</sequence>
<feature type="region of interest" description="Disordered" evidence="1">
    <location>
        <begin position="1"/>
        <end position="21"/>
    </location>
</feature>
<evidence type="ECO:0000256" key="1">
    <source>
        <dbReference type="SAM" id="MobiDB-lite"/>
    </source>
</evidence>
<name>A0A9N9FB65_9GLOM</name>
<keyword evidence="2" id="KW-0472">Membrane</keyword>
<dbReference type="OrthoDB" id="10388957at2759"/>
<evidence type="ECO:0000256" key="2">
    <source>
        <dbReference type="SAM" id="Phobius"/>
    </source>
</evidence>
<feature type="transmembrane region" description="Helical" evidence="2">
    <location>
        <begin position="191"/>
        <end position="208"/>
    </location>
</feature>